<evidence type="ECO:0000313" key="3">
    <source>
        <dbReference type="Proteomes" id="UP000245119"/>
    </source>
</evidence>
<sequence>MPYTSDRLRRRIASRKSTLAQSLPVTSSHVVQIGVPAVEQLAARLAPQVKEALTLAAVPHHAGAVHEELAAHPTCELVRGLPATVLVCRPPSSLNYRAPGQTKANYGSRNKSSHNHLSFRLDNGQRDFWTLTLETWSVRTVGIVPDRGGHSGAAAVVGSDVHVQQVVRVAVPTSELLAAHLALQVEGALALAPVPQHVLRVAVRLAAAATLVARSWPSPAIQLRVGLATWRLVASGPFVPNGSTRDGRISTVAAKGSLVWTVDFSLLHTLSKHETADKKTRQDNQLTTSTFSQMLAQGKGYGAAMLFISQISSLMEPGARPQPWLAVLSSLDYPLPIFVSPIIAVGYLHQALHSNMFCRIFYPVSDAATDLQVLVVFVHVPPIEPHATQVTGEVVVTDTLLPVAEEVALVEEELAAARARKRLSGTWLGGSTSGRPAGSFPGPSPGQLPPR</sequence>
<feature type="compositionally biased region" description="Pro residues" evidence="1">
    <location>
        <begin position="442"/>
        <end position="451"/>
    </location>
</feature>
<keyword evidence="3" id="KW-1185">Reference proteome</keyword>
<gene>
    <name evidence="2" type="ORF">C0Q70_08940</name>
</gene>
<evidence type="ECO:0000313" key="2">
    <source>
        <dbReference type="EMBL" id="PVD29685.1"/>
    </source>
</evidence>
<dbReference type="Proteomes" id="UP000245119">
    <property type="component" value="Linkage Group LG5"/>
</dbReference>
<protein>
    <submittedName>
        <fullName evidence="2">Uncharacterized protein</fullName>
    </submittedName>
</protein>
<accession>A0A2T7P8E1</accession>
<reference evidence="2 3" key="1">
    <citation type="submission" date="2018-04" db="EMBL/GenBank/DDBJ databases">
        <title>The genome of golden apple snail Pomacea canaliculata provides insight into stress tolerance and invasive adaptation.</title>
        <authorList>
            <person name="Liu C."/>
            <person name="Liu B."/>
            <person name="Ren Y."/>
            <person name="Zhang Y."/>
            <person name="Wang H."/>
            <person name="Li S."/>
            <person name="Jiang F."/>
            <person name="Yin L."/>
            <person name="Zhang G."/>
            <person name="Qian W."/>
            <person name="Fan W."/>
        </authorList>
    </citation>
    <scope>NUCLEOTIDE SEQUENCE [LARGE SCALE GENOMIC DNA]</scope>
    <source>
        <strain evidence="2">SZHN2017</strain>
        <tissue evidence="2">Muscle</tissue>
    </source>
</reference>
<feature type="region of interest" description="Disordered" evidence="1">
    <location>
        <begin position="426"/>
        <end position="451"/>
    </location>
</feature>
<evidence type="ECO:0000256" key="1">
    <source>
        <dbReference type="SAM" id="MobiDB-lite"/>
    </source>
</evidence>
<dbReference type="AlphaFoldDB" id="A0A2T7P8E1"/>
<proteinExistence type="predicted"/>
<name>A0A2T7P8E1_POMCA</name>
<dbReference type="EMBL" id="PZQS01000005">
    <property type="protein sequence ID" value="PVD29685.1"/>
    <property type="molecule type" value="Genomic_DNA"/>
</dbReference>
<organism evidence="2 3">
    <name type="scientific">Pomacea canaliculata</name>
    <name type="common">Golden apple snail</name>
    <dbReference type="NCBI Taxonomy" id="400727"/>
    <lineage>
        <taxon>Eukaryota</taxon>
        <taxon>Metazoa</taxon>
        <taxon>Spiralia</taxon>
        <taxon>Lophotrochozoa</taxon>
        <taxon>Mollusca</taxon>
        <taxon>Gastropoda</taxon>
        <taxon>Caenogastropoda</taxon>
        <taxon>Architaenioglossa</taxon>
        <taxon>Ampullarioidea</taxon>
        <taxon>Ampullariidae</taxon>
        <taxon>Pomacea</taxon>
    </lineage>
</organism>
<comment type="caution">
    <text evidence="2">The sequence shown here is derived from an EMBL/GenBank/DDBJ whole genome shotgun (WGS) entry which is preliminary data.</text>
</comment>